<name>A0AAN7S2F1_MYCAM</name>
<dbReference type="Proteomes" id="UP001333110">
    <property type="component" value="Unassembled WGS sequence"/>
</dbReference>
<protein>
    <submittedName>
        <fullName evidence="2">Uncharacterized protein</fullName>
    </submittedName>
</protein>
<gene>
    <name evidence="2" type="ORF">QYF61_005962</name>
</gene>
<organism evidence="2 3">
    <name type="scientific">Mycteria americana</name>
    <name type="common">Wood stork</name>
    <dbReference type="NCBI Taxonomy" id="33587"/>
    <lineage>
        <taxon>Eukaryota</taxon>
        <taxon>Metazoa</taxon>
        <taxon>Chordata</taxon>
        <taxon>Craniata</taxon>
        <taxon>Vertebrata</taxon>
        <taxon>Euteleostomi</taxon>
        <taxon>Archelosauria</taxon>
        <taxon>Archosauria</taxon>
        <taxon>Dinosauria</taxon>
        <taxon>Saurischia</taxon>
        <taxon>Theropoda</taxon>
        <taxon>Coelurosauria</taxon>
        <taxon>Aves</taxon>
        <taxon>Neognathae</taxon>
        <taxon>Neoaves</taxon>
        <taxon>Aequornithes</taxon>
        <taxon>Ciconiiformes</taxon>
        <taxon>Ciconiidae</taxon>
        <taxon>Mycteria</taxon>
    </lineage>
</organism>
<sequence>MFWGEDRTEEDALGEPEQLESKQSKPVDSPSLEILKPGQDKVLSSLNLPCPSLFGDAVIFPPGSLPGSQELVVPNDLGWRWHLNVCSTLQPQPSNGTTPPKVRQSLRARSLAKLLSEVHQEIIPLSAASSLLDKKELFQQLVFMFLSSQLNKAARGITCIHNTLRSGSLLKTIFGALQRCSAESPRLSPVLLVAPVQSLTERNRPSPLETGNLQAAPSQMGQHAAHRKHAEFLHLTACGTLLRSKLPSDVGSQGHTSPRRAMVQLFRGKAQHIIPISGTVSIRAPASKRSPREQRNGALSQPGNPCWDKRANTPPLTLCWEILSAEGSVHSSVPREEFCTGLGDIRNETRVGWGKIPPGNPNCMGHITSLEARAAAQCQPAEPSPPDAPPWPPSCYCVQCWAPHYKRDIEGLERVQRRATELGKGLEHKADGERLRDLGLFSLEKRRLRGDLIAPYSCLKGGCGEVTSDRTRGNGLKLRQGRFRLDIRKNLFTERGAKDWKRLPREAVESPSLEVSKRCVDVVLRDMV</sequence>
<dbReference type="AlphaFoldDB" id="A0AAN7S2F1"/>
<keyword evidence="3" id="KW-1185">Reference proteome</keyword>
<feature type="compositionally biased region" description="Acidic residues" evidence="1">
    <location>
        <begin position="7"/>
        <end position="18"/>
    </location>
</feature>
<proteinExistence type="predicted"/>
<dbReference type="EMBL" id="JAUNZN010000001">
    <property type="protein sequence ID" value="KAK4829669.1"/>
    <property type="molecule type" value="Genomic_DNA"/>
</dbReference>
<evidence type="ECO:0000313" key="3">
    <source>
        <dbReference type="Proteomes" id="UP001333110"/>
    </source>
</evidence>
<reference evidence="2 3" key="1">
    <citation type="journal article" date="2023" name="J. Hered.">
        <title>Chromosome-level genome of the wood stork (Mycteria americana) provides insight into avian chromosome evolution.</title>
        <authorList>
            <person name="Flamio R. Jr."/>
            <person name="Ramstad K.M."/>
        </authorList>
    </citation>
    <scope>NUCLEOTIDE SEQUENCE [LARGE SCALE GENOMIC DNA]</scope>
    <source>
        <strain evidence="2">JAX WOST 10</strain>
    </source>
</reference>
<feature type="region of interest" description="Disordered" evidence="1">
    <location>
        <begin position="1"/>
        <end position="30"/>
    </location>
</feature>
<evidence type="ECO:0000256" key="1">
    <source>
        <dbReference type="SAM" id="MobiDB-lite"/>
    </source>
</evidence>
<accession>A0AAN7S2F1</accession>
<evidence type="ECO:0000313" key="2">
    <source>
        <dbReference type="EMBL" id="KAK4829669.1"/>
    </source>
</evidence>
<comment type="caution">
    <text evidence="2">The sequence shown here is derived from an EMBL/GenBank/DDBJ whole genome shotgun (WGS) entry which is preliminary data.</text>
</comment>
<feature type="region of interest" description="Disordered" evidence="1">
    <location>
        <begin position="281"/>
        <end position="307"/>
    </location>
</feature>